<dbReference type="AlphaFoldDB" id="A0A6S6TLD5"/>
<dbReference type="EMBL" id="CACVAR010000357">
    <property type="protein sequence ID" value="CAA6823721.1"/>
    <property type="molecule type" value="Genomic_DNA"/>
</dbReference>
<protein>
    <submittedName>
        <fullName evidence="9">Paraquat-inducible protein B</fullName>
    </submittedName>
</protein>
<evidence type="ECO:0000256" key="4">
    <source>
        <dbReference type="ARBA" id="ARBA00022692"/>
    </source>
</evidence>
<evidence type="ECO:0000313" key="9">
    <source>
        <dbReference type="EMBL" id="CAA6823721.1"/>
    </source>
</evidence>
<keyword evidence="5 7" id="KW-1133">Transmembrane helix</keyword>
<evidence type="ECO:0000256" key="3">
    <source>
        <dbReference type="ARBA" id="ARBA00022519"/>
    </source>
</evidence>
<name>A0A6S6TLD5_9BACT</name>
<proteinExistence type="predicted"/>
<dbReference type="InterPro" id="IPR051800">
    <property type="entry name" value="PqiA-PqiB_transport"/>
</dbReference>
<comment type="subcellular location">
    <subcellularLocation>
        <location evidence="1">Cell inner membrane</location>
    </subcellularLocation>
</comment>
<feature type="domain" description="Mce/MlaD" evidence="8">
    <location>
        <begin position="159"/>
        <end position="220"/>
    </location>
</feature>
<accession>A0A6S6TLD5</accession>
<keyword evidence="6 7" id="KW-0472">Membrane</keyword>
<evidence type="ECO:0000259" key="8">
    <source>
        <dbReference type="Pfam" id="PF02470"/>
    </source>
</evidence>
<evidence type="ECO:0000256" key="5">
    <source>
        <dbReference type="ARBA" id="ARBA00022989"/>
    </source>
</evidence>
<sequence length="561" mass="62835">MPLNKYNSPRIKESKGIQLLTTIWMVPFIALVIALWLAYQYYSKVGPLVNIEFKTNAGLVAKQSHVKLRNVIVGTVESVALSETGDGVTVQVRMNKNVSKYLNKSAKFWIVHPDVDSSGITGLDTLLSGSYIELKALKDEKTKKNFIGLEEAPPEDMKGKTFLLSAPKSYHLKKGSNVYYRMIKVGKVQHVGIAPDGTKINFVIFIHEKYIQYINKNSQFYTTSSVSVDISKGKLDLNVASLSQIAKGGISIYTPTQSFQQDAHLTLKKSHIFPLYKNLNQMKAKHLMRGIHDKAYKFVFNESISQLEIGSSIEFNGFQVGHVIDISSHFNTKSRTIESEVYAIIHTQGFSHNSSAKEGEKIIECLVNDGLKARLHSVIPVIGTKFIDLVFDNNKSAKLSMENGFNLFPTIKMQEQSNILHEIEEVVSKIKELKLEKLLASATRIFEHNEKPVNEILTNLKKTIKVVNTTLNTYTKTAKNINTITEQESLKQLPATLETTLNELTRTLEQVKTLSQDYNANSKFSAQLALTMKELTQTAESVGKVSKTLERKSNALILGDN</sequence>
<evidence type="ECO:0000256" key="7">
    <source>
        <dbReference type="SAM" id="Phobius"/>
    </source>
</evidence>
<dbReference type="Pfam" id="PF02470">
    <property type="entry name" value="MlaD"/>
    <property type="match status" value="2"/>
</dbReference>
<evidence type="ECO:0000256" key="6">
    <source>
        <dbReference type="ARBA" id="ARBA00023136"/>
    </source>
</evidence>
<dbReference type="GO" id="GO:0005886">
    <property type="term" value="C:plasma membrane"/>
    <property type="evidence" value="ECO:0007669"/>
    <property type="project" value="UniProtKB-SubCell"/>
</dbReference>
<feature type="domain" description="Mce/MlaD" evidence="8">
    <location>
        <begin position="49"/>
        <end position="135"/>
    </location>
</feature>
<reference evidence="9" key="1">
    <citation type="submission" date="2020-01" db="EMBL/GenBank/DDBJ databases">
        <authorList>
            <person name="Meier V. D."/>
            <person name="Meier V D."/>
        </authorList>
    </citation>
    <scope>NUCLEOTIDE SEQUENCE</scope>
    <source>
        <strain evidence="9">HLG_WM_MAG_03</strain>
    </source>
</reference>
<keyword evidence="2" id="KW-1003">Cell membrane</keyword>
<gene>
    <name evidence="9" type="ORF">HELGO_WM23552</name>
</gene>
<evidence type="ECO:0000256" key="1">
    <source>
        <dbReference type="ARBA" id="ARBA00004533"/>
    </source>
</evidence>
<evidence type="ECO:0000256" key="2">
    <source>
        <dbReference type="ARBA" id="ARBA00022475"/>
    </source>
</evidence>
<organism evidence="9">
    <name type="scientific">uncultured Sulfurovum sp</name>
    <dbReference type="NCBI Taxonomy" id="269237"/>
    <lineage>
        <taxon>Bacteria</taxon>
        <taxon>Pseudomonadati</taxon>
        <taxon>Campylobacterota</taxon>
        <taxon>Epsilonproteobacteria</taxon>
        <taxon>Campylobacterales</taxon>
        <taxon>Sulfurovaceae</taxon>
        <taxon>Sulfurovum</taxon>
        <taxon>environmental samples</taxon>
    </lineage>
</organism>
<dbReference type="InterPro" id="IPR003399">
    <property type="entry name" value="Mce/MlaD"/>
</dbReference>
<keyword evidence="4 7" id="KW-0812">Transmembrane</keyword>
<dbReference type="PANTHER" id="PTHR30462">
    <property type="entry name" value="INTERMEMBRANE TRANSPORT PROTEIN PQIB-RELATED"/>
    <property type="match status" value="1"/>
</dbReference>
<dbReference type="PANTHER" id="PTHR30462:SF2">
    <property type="entry name" value="INTERMEMBRANE TRANSPORT PROTEIN PQIB"/>
    <property type="match status" value="1"/>
</dbReference>
<keyword evidence="3" id="KW-0997">Cell inner membrane</keyword>
<feature type="transmembrane region" description="Helical" evidence="7">
    <location>
        <begin position="21"/>
        <end position="42"/>
    </location>
</feature>